<keyword evidence="2" id="KW-1185">Reference proteome</keyword>
<accession>U4LVE2</accession>
<proteinExistence type="predicted"/>
<gene>
    <name evidence="1" type="ORF">PCON_03761</name>
</gene>
<dbReference type="AlphaFoldDB" id="U4LVE2"/>
<evidence type="ECO:0000313" key="1">
    <source>
        <dbReference type="EMBL" id="CCX34497.1"/>
    </source>
</evidence>
<sequence>MGDPLDFFFGHQLFSPAQSLGTSGTDQSEERW</sequence>
<name>U4LVE2_PYROM</name>
<dbReference type="EMBL" id="HF936539">
    <property type="protein sequence ID" value="CCX34497.1"/>
    <property type="molecule type" value="Genomic_DNA"/>
</dbReference>
<evidence type="ECO:0000313" key="2">
    <source>
        <dbReference type="Proteomes" id="UP000018144"/>
    </source>
</evidence>
<dbReference type="Proteomes" id="UP000018144">
    <property type="component" value="Unassembled WGS sequence"/>
</dbReference>
<protein>
    <submittedName>
        <fullName evidence="1">Uncharacterized protein</fullName>
    </submittedName>
</protein>
<organism evidence="1 2">
    <name type="scientific">Pyronema omphalodes (strain CBS 100304)</name>
    <name type="common">Pyronema confluens</name>
    <dbReference type="NCBI Taxonomy" id="1076935"/>
    <lineage>
        <taxon>Eukaryota</taxon>
        <taxon>Fungi</taxon>
        <taxon>Dikarya</taxon>
        <taxon>Ascomycota</taxon>
        <taxon>Pezizomycotina</taxon>
        <taxon>Pezizomycetes</taxon>
        <taxon>Pezizales</taxon>
        <taxon>Pyronemataceae</taxon>
        <taxon>Pyronema</taxon>
    </lineage>
</organism>
<reference evidence="1 2" key="1">
    <citation type="journal article" date="2013" name="PLoS Genet.">
        <title>The genome and development-dependent transcriptomes of Pyronema confluens: a window into fungal evolution.</title>
        <authorList>
            <person name="Traeger S."/>
            <person name="Altegoer F."/>
            <person name="Freitag M."/>
            <person name="Gabaldon T."/>
            <person name="Kempken F."/>
            <person name="Kumar A."/>
            <person name="Marcet-Houben M."/>
            <person name="Poggeler S."/>
            <person name="Stajich J.E."/>
            <person name="Nowrousian M."/>
        </authorList>
    </citation>
    <scope>NUCLEOTIDE SEQUENCE [LARGE SCALE GENOMIC DNA]</scope>
    <source>
        <strain evidence="2">CBS 100304</strain>
        <tissue evidence="1">Vegetative mycelium</tissue>
    </source>
</reference>